<dbReference type="EMBL" id="BAABBF010000001">
    <property type="protein sequence ID" value="GAA3694530.1"/>
    <property type="molecule type" value="Genomic_DNA"/>
</dbReference>
<evidence type="ECO:0000313" key="13">
    <source>
        <dbReference type="Proteomes" id="UP001500523"/>
    </source>
</evidence>
<feature type="domain" description="Quinate/shikimate 5-dehydrogenase/glutamyl-tRNA reductase" evidence="9">
    <location>
        <begin position="129"/>
        <end position="183"/>
    </location>
</feature>
<feature type="binding site" evidence="8">
    <location>
        <position position="255"/>
    </location>
    <ligand>
        <name>shikimate</name>
        <dbReference type="ChEBI" id="CHEBI:36208"/>
    </ligand>
</feature>
<reference evidence="13" key="1">
    <citation type="journal article" date="2019" name="Int. J. Syst. Evol. Microbiol.">
        <title>The Global Catalogue of Microorganisms (GCM) 10K type strain sequencing project: providing services to taxonomists for standard genome sequencing and annotation.</title>
        <authorList>
            <consortium name="The Broad Institute Genomics Platform"/>
            <consortium name="The Broad Institute Genome Sequencing Center for Infectious Disease"/>
            <person name="Wu L."/>
            <person name="Ma J."/>
        </authorList>
    </citation>
    <scope>NUCLEOTIDE SEQUENCE [LARGE SCALE GENOMIC DNA]</scope>
    <source>
        <strain evidence="13">JCM 17498</strain>
    </source>
</reference>
<comment type="function">
    <text evidence="8">Involved in the biosynthesis of the chorismate, which leads to the biosynthesis of aromatic amino acids. Catalyzes the reversible NADPH linked reduction of 3-dehydroshikimate (DHSA) to yield shikimate (SA).</text>
</comment>
<dbReference type="CDD" id="cd01065">
    <property type="entry name" value="NAD_bind_Shikimate_DH"/>
    <property type="match status" value="1"/>
</dbReference>
<protein>
    <recommendedName>
        <fullName evidence="2 8">Shikimate dehydrogenase (NADP(+))</fullName>
        <shortName evidence="8">SDH</shortName>
        <ecNumber evidence="2 8">1.1.1.25</ecNumber>
    </recommendedName>
</protein>
<dbReference type="SUPFAM" id="SSF51735">
    <property type="entry name" value="NAD(P)-binding Rossmann-fold domains"/>
    <property type="match status" value="1"/>
</dbReference>
<dbReference type="InterPro" id="IPR006151">
    <property type="entry name" value="Shikm_DH/Glu-tRNA_Rdtase"/>
</dbReference>
<organism evidence="12 13">
    <name type="scientific">Sphingomonas cynarae</name>
    <dbReference type="NCBI Taxonomy" id="930197"/>
    <lineage>
        <taxon>Bacteria</taxon>
        <taxon>Pseudomonadati</taxon>
        <taxon>Pseudomonadota</taxon>
        <taxon>Alphaproteobacteria</taxon>
        <taxon>Sphingomonadales</taxon>
        <taxon>Sphingomonadaceae</taxon>
        <taxon>Sphingomonas</taxon>
    </lineage>
</organism>
<comment type="pathway">
    <text evidence="1 8">Metabolic intermediate biosynthesis; chorismate biosynthesis; chorismate from D-erythrose 4-phosphate and phosphoenolpyruvate: step 4/7.</text>
</comment>
<dbReference type="Gene3D" id="3.40.50.10860">
    <property type="entry name" value="Leucine Dehydrogenase, chain A, domain 1"/>
    <property type="match status" value="1"/>
</dbReference>
<keyword evidence="3 8" id="KW-0028">Amino-acid biosynthesis</keyword>
<comment type="caution">
    <text evidence="8">Lacks conserved residue(s) required for the propagation of feature annotation.</text>
</comment>
<comment type="similarity">
    <text evidence="8">Belongs to the shikimate dehydrogenase family.</text>
</comment>
<dbReference type="NCBIfam" id="TIGR00507">
    <property type="entry name" value="aroE"/>
    <property type="match status" value="1"/>
</dbReference>
<evidence type="ECO:0000256" key="8">
    <source>
        <dbReference type="HAMAP-Rule" id="MF_00222"/>
    </source>
</evidence>
<dbReference type="InterPro" id="IPR036291">
    <property type="entry name" value="NAD(P)-bd_dom_sf"/>
</dbReference>
<dbReference type="SUPFAM" id="SSF53223">
    <property type="entry name" value="Aminoacid dehydrogenase-like, N-terminal domain"/>
    <property type="match status" value="1"/>
</dbReference>
<evidence type="ECO:0000256" key="7">
    <source>
        <dbReference type="ARBA" id="ARBA00049442"/>
    </source>
</evidence>
<feature type="domain" description="SDH C-terminal" evidence="11">
    <location>
        <begin position="248"/>
        <end position="271"/>
    </location>
</feature>
<dbReference type="InterPro" id="IPR041121">
    <property type="entry name" value="SDH_C"/>
</dbReference>
<name>A0ABP7CQ45_9SPHN</name>
<evidence type="ECO:0000259" key="9">
    <source>
        <dbReference type="Pfam" id="PF01488"/>
    </source>
</evidence>
<feature type="domain" description="Shikimate dehydrogenase substrate binding N-terminal" evidence="10">
    <location>
        <begin position="21"/>
        <end position="104"/>
    </location>
</feature>
<keyword evidence="6 8" id="KW-0057">Aromatic amino acid biosynthesis</keyword>
<dbReference type="InterPro" id="IPR046346">
    <property type="entry name" value="Aminoacid_DH-like_N_sf"/>
</dbReference>
<dbReference type="PANTHER" id="PTHR21089:SF1">
    <property type="entry name" value="BIFUNCTIONAL 3-DEHYDROQUINATE DEHYDRATASE_SHIKIMATE DEHYDROGENASE, CHLOROPLASTIC"/>
    <property type="match status" value="1"/>
</dbReference>
<sequence>MTSFTDFAAGDPSPNRPYAEVIGDPIAHSKSPLIHRFWLDALGIDGDYRATRVAADDLAAFFAARADDSHWRGCNITVPHKVEALGHVADPGGVRASIGAINTVFRQDGALAGTNTDAAGFWSPIGDLDLTGQPVTVIGAGGAARAILWALARVGVGKVTVLNRNPLKAAALLSSFGLKGQALPLTPQVPPAALLVNATSLGMTGQPPLDIDLSAMPDDGIVYDIVYAPLETPLLAAARARGLDTVDGLEMLIAQAAVAFAILFGTEPPRERDDELRALLAG</sequence>
<accession>A0ABP7CQ45</accession>
<evidence type="ECO:0000259" key="11">
    <source>
        <dbReference type="Pfam" id="PF18317"/>
    </source>
</evidence>
<feature type="binding site" evidence="8">
    <location>
        <position position="117"/>
    </location>
    <ligand>
        <name>shikimate</name>
        <dbReference type="ChEBI" id="CHEBI:36208"/>
    </ligand>
</feature>
<dbReference type="HAMAP" id="MF_00222">
    <property type="entry name" value="Shikimate_DH_AroE"/>
    <property type="match status" value="1"/>
</dbReference>
<dbReference type="PANTHER" id="PTHR21089">
    <property type="entry name" value="SHIKIMATE DEHYDROGENASE"/>
    <property type="match status" value="1"/>
</dbReference>
<keyword evidence="5 8" id="KW-0560">Oxidoreductase</keyword>
<dbReference type="InterPro" id="IPR013708">
    <property type="entry name" value="Shikimate_DH-bd_N"/>
</dbReference>
<evidence type="ECO:0000259" key="10">
    <source>
        <dbReference type="Pfam" id="PF08501"/>
    </source>
</evidence>
<comment type="subunit">
    <text evidence="8">Homodimer.</text>
</comment>
<dbReference type="Pfam" id="PF01488">
    <property type="entry name" value="Shikimate_DH"/>
    <property type="match status" value="1"/>
</dbReference>
<keyword evidence="4 8" id="KW-0521">NADP</keyword>
<evidence type="ECO:0000256" key="5">
    <source>
        <dbReference type="ARBA" id="ARBA00023002"/>
    </source>
</evidence>
<dbReference type="Pfam" id="PF18317">
    <property type="entry name" value="SDH_C"/>
    <property type="match status" value="1"/>
</dbReference>
<dbReference type="Proteomes" id="UP001500523">
    <property type="component" value="Unassembled WGS sequence"/>
</dbReference>
<dbReference type="Pfam" id="PF08501">
    <property type="entry name" value="Shikimate_dh_N"/>
    <property type="match status" value="1"/>
</dbReference>
<evidence type="ECO:0000256" key="6">
    <source>
        <dbReference type="ARBA" id="ARBA00023141"/>
    </source>
</evidence>
<evidence type="ECO:0000256" key="1">
    <source>
        <dbReference type="ARBA" id="ARBA00004871"/>
    </source>
</evidence>
<dbReference type="InterPro" id="IPR022893">
    <property type="entry name" value="Shikimate_DH_fam"/>
</dbReference>
<gene>
    <name evidence="8 12" type="primary">aroE</name>
    <name evidence="12" type="ORF">GCM10022268_01650</name>
</gene>
<keyword evidence="13" id="KW-1185">Reference proteome</keyword>
<dbReference type="EC" id="1.1.1.25" evidence="2 8"/>
<proteinExistence type="inferred from homology"/>
<dbReference type="Gene3D" id="3.40.50.720">
    <property type="entry name" value="NAD(P)-binding Rossmann-like Domain"/>
    <property type="match status" value="1"/>
</dbReference>
<evidence type="ECO:0000313" key="12">
    <source>
        <dbReference type="EMBL" id="GAA3694530.1"/>
    </source>
</evidence>
<feature type="binding site" evidence="8">
    <location>
        <position position="77"/>
    </location>
    <ligand>
        <name>shikimate</name>
        <dbReference type="ChEBI" id="CHEBI:36208"/>
    </ligand>
</feature>
<feature type="binding site" evidence="8">
    <location>
        <position position="102"/>
    </location>
    <ligand>
        <name>shikimate</name>
        <dbReference type="ChEBI" id="CHEBI:36208"/>
    </ligand>
</feature>
<dbReference type="InterPro" id="IPR011342">
    <property type="entry name" value="Shikimate_DH"/>
</dbReference>
<feature type="binding site" evidence="8">
    <location>
        <position position="225"/>
    </location>
    <ligand>
        <name>NADP(+)</name>
        <dbReference type="ChEBI" id="CHEBI:58349"/>
    </ligand>
</feature>
<feature type="binding site" evidence="8">
    <location>
        <begin position="139"/>
        <end position="143"/>
    </location>
    <ligand>
        <name>NADP(+)</name>
        <dbReference type="ChEBI" id="CHEBI:58349"/>
    </ligand>
</feature>
<evidence type="ECO:0000256" key="4">
    <source>
        <dbReference type="ARBA" id="ARBA00022857"/>
    </source>
</evidence>
<feature type="binding site" evidence="8">
    <location>
        <position position="227"/>
    </location>
    <ligand>
        <name>shikimate</name>
        <dbReference type="ChEBI" id="CHEBI:36208"/>
    </ligand>
</feature>
<evidence type="ECO:0000256" key="3">
    <source>
        <dbReference type="ARBA" id="ARBA00022605"/>
    </source>
</evidence>
<dbReference type="RefSeq" id="WP_344691338.1">
    <property type="nucleotide sequence ID" value="NZ_BAABBF010000001.1"/>
</dbReference>
<feature type="active site" description="Proton acceptor" evidence="8">
    <location>
        <position position="81"/>
    </location>
</feature>
<feature type="binding site" evidence="8">
    <location>
        <position position="248"/>
    </location>
    <ligand>
        <name>NADP(+)</name>
        <dbReference type="ChEBI" id="CHEBI:58349"/>
    </ligand>
</feature>
<evidence type="ECO:0000256" key="2">
    <source>
        <dbReference type="ARBA" id="ARBA00012962"/>
    </source>
</evidence>
<comment type="catalytic activity">
    <reaction evidence="7 8">
        <text>shikimate + NADP(+) = 3-dehydroshikimate + NADPH + H(+)</text>
        <dbReference type="Rhea" id="RHEA:17737"/>
        <dbReference type="ChEBI" id="CHEBI:15378"/>
        <dbReference type="ChEBI" id="CHEBI:16630"/>
        <dbReference type="ChEBI" id="CHEBI:36208"/>
        <dbReference type="ChEBI" id="CHEBI:57783"/>
        <dbReference type="ChEBI" id="CHEBI:58349"/>
        <dbReference type="EC" id="1.1.1.25"/>
    </reaction>
</comment>
<feature type="binding site" evidence="8">
    <location>
        <begin position="29"/>
        <end position="31"/>
    </location>
    <ligand>
        <name>shikimate</name>
        <dbReference type="ChEBI" id="CHEBI:36208"/>
    </ligand>
</feature>
<comment type="caution">
    <text evidence="12">The sequence shown here is derived from an EMBL/GenBank/DDBJ whole genome shotgun (WGS) entry which is preliminary data.</text>
</comment>